<gene>
    <name evidence="2" type="ORF">DNFV4_04356</name>
</gene>
<keyword evidence="3" id="KW-1185">Reference proteome</keyword>
<organism evidence="2 3">
    <name type="scientific">Nitrospira tepida</name>
    <dbReference type="NCBI Taxonomy" id="2973512"/>
    <lineage>
        <taxon>Bacteria</taxon>
        <taxon>Pseudomonadati</taxon>
        <taxon>Nitrospirota</taxon>
        <taxon>Nitrospiria</taxon>
        <taxon>Nitrospirales</taxon>
        <taxon>Nitrospiraceae</taxon>
        <taxon>Nitrospira</taxon>
    </lineage>
</organism>
<reference evidence="2" key="1">
    <citation type="submission" date="2022-10" db="EMBL/GenBank/DDBJ databases">
        <authorList>
            <person name="Koch H."/>
        </authorList>
    </citation>
    <scope>NUCLEOTIDE SEQUENCE</scope>
    <source>
        <strain evidence="2">DNF</strain>
    </source>
</reference>
<dbReference type="Proteomes" id="UP001179121">
    <property type="component" value="Chromosome"/>
</dbReference>
<protein>
    <submittedName>
        <fullName evidence="2">Uncharacterized protein</fullName>
    </submittedName>
</protein>
<dbReference type="KEGG" id="nti:DNFV4_04356"/>
<dbReference type="RefSeq" id="WP_289271337.1">
    <property type="nucleotide sequence ID" value="NZ_OX365700.1"/>
</dbReference>
<evidence type="ECO:0000313" key="2">
    <source>
        <dbReference type="EMBL" id="CAI4033914.1"/>
    </source>
</evidence>
<name>A0AA86N3A9_9BACT</name>
<evidence type="ECO:0000256" key="1">
    <source>
        <dbReference type="SAM" id="MobiDB-lite"/>
    </source>
</evidence>
<accession>A0AA86N3A9</accession>
<proteinExistence type="predicted"/>
<sequence length="186" mass="21179">MTMALTLAGAFPSEEALRRMILARKVCFDHDPFYVRNAAGDMVQIGFQLNLYAAFNDPRHLPHSDDQEQREILRDLHGICRVFFQSLDVLKPCEYPDPPADRIVYSPERNYRADVCVQIPVFDRSHFGWPADRRVSDILDTVECLLKSLGARWKRWDEEATPAQPSPETCEAKARQAADLSDEGAA</sequence>
<dbReference type="EMBL" id="OX365700">
    <property type="protein sequence ID" value="CAI4033914.1"/>
    <property type="molecule type" value="Genomic_DNA"/>
</dbReference>
<dbReference type="AlphaFoldDB" id="A0AA86N3A9"/>
<feature type="region of interest" description="Disordered" evidence="1">
    <location>
        <begin position="157"/>
        <end position="186"/>
    </location>
</feature>
<evidence type="ECO:0000313" key="3">
    <source>
        <dbReference type="Proteomes" id="UP001179121"/>
    </source>
</evidence>